<gene>
    <name evidence="7" type="ORF">QWZ10_18505</name>
</gene>
<evidence type="ECO:0000256" key="4">
    <source>
        <dbReference type="ARBA" id="ARBA00023136"/>
    </source>
</evidence>
<sequence length="169" mass="17994">MMAWSEFLLAGAAFLGAHILPMRFRGALVARLGRGAYLVLYSLLSLGLLYWLVTAAGRAPFVPLWAQTGSMRWLVNLAMPLALFLGATGGLSGVLCGFALWATAHLVANGDLAHLLLFGLLLAYALGGLVRAGLPRKLAPTPRRLVIWLVLWGGLYALHAPLIGVSPLP</sequence>
<feature type="transmembrane region" description="Helical" evidence="5">
    <location>
        <begin position="146"/>
        <end position="165"/>
    </location>
</feature>
<feature type="transmembrane region" description="Helical" evidence="5">
    <location>
        <begin position="113"/>
        <end position="134"/>
    </location>
</feature>
<keyword evidence="4 5" id="KW-0472">Membrane</keyword>
<dbReference type="Proteomes" id="UP001243846">
    <property type="component" value="Unassembled WGS sequence"/>
</dbReference>
<proteinExistence type="predicted"/>
<dbReference type="Pfam" id="PF07298">
    <property type="entry name" value="NnrU"/>
    <property type="match status" value="1"/>
</dbReference>
<keyword evidence="3 5" id="KW-1133">Transmembrane helix</keyword>
<feature type="transmembrane region" description="Helical" evidence="5">
    <location>
        <begin position="74"/>
        <end position="101"/>
    </location>
</feature>
<keyword evidence="8" id="KW-1185">Reference proteome</keyword>
<evidence type="ECO:0000313" key="8">
    <source>
        <dbReference type="Proteomes" id="UP001243846"/>
    </source>
</evidence>
<evidence type="ECO:0000256" key="3">
    <source>
        <dbReference type="ARBA" id="ARBA00022989"/>
    </source>
</evidence>
<reference evidence="8" key="1">
    <citation type="journal article" date="2019" name="Int. J. Syst. Evol. Microbiol.">
        <title>The Global Catalogue of Microorganisms (GCM) 10K type strain sequencing project: providing services to taxonomists for standard genome sequencing and annotation.</title>
        <authorList>
            <consortium name="The Broad Institute Genomics Platform"/>
            <consortium name="The Broad Institute Genome Sequencing Center for Infectious Disease"/>
            <person name="Wu L."/>
            <person name="Ma J."/>
        </authorList>
    </citation>
    <scope>NUCLEOTIDE SEQUENCE [LARGE SCALE GENOMIC DNA]</scope>
    <source>
        <strain evidence="8">CECT 8482</strain>
    </source>
</reference>
<evidence type="ECO:0000256" key="5">
    <source>
        <dbReference type="SAM" id="Phobius"/>
    </source>
</evidence>
<name>A0ABT8DCZ5_9RHOB</name>
<evidence type="ECO:0000256" key="2">
    <source>
        <dbReference type="ARBA" id="ARBA00022692"/>
    </source>
</evidence>
<dbReference type="RefSeq" id="WP_377685022.1">
    <property type="nucleotide sequence ID" value="NZ_JBHMDZ010000006.1"/>
</dbReference>
<dbReference type="EMBL" id="JAUFRC010000001">
    <property type="protein sequence ID" value="MDN3713227.1"/>
    <property type="molecule type" value="Genomic_DNA"/>
</dbReference>
<organism evidence="7 8">
    <name type="scientific">Paracoccus cavernae</name>
    <dbReference type="NCBI Taxonomy" id="1571207"/>
    <lineage>
        <taxon>Bacteria</taxon>
        <taxon>Pseudomonadati</taxon>
        <taxon>Pseudomonadota</taxon>
        <taxon>Alphaproteobacteria</taxon>
        <taxon>Rhodobacterales</taxon>
        <taxon>Paracoccaceae</taxon>
        <taxon>Paracoccus</taxon>
    </lineage>
</organism>
<evidence type="ECO:0000256" key="1">
    <source>
        <dbReference type="ARBA" id="ARBA00004141"/>
    </source>
</evidence>
<protein>
    <submittedName>
        <fullName evidence="7">NnrU family protein</fullName>
    </submittedName>
</protein>
<keyword evidence="2 5" id="KW-0812">Transmembrane</keyword>
<dbReference type="InterPro" id="IPR009915">
    <property type="entry name" value="NnrU_dom"/>
</dbReference>
<evidence type="ECO:0000313" key="7">
    <source>
        <dbReference type="EMBL" id="MDN3713227.1"/>
    </source>
</evidence>
<feature type="transmembrane region" description="Helical" evidence="5">
    <location>
        <begin position="36"/>
        <end position="53"/>
    </location>
</feature>
<comment type="subcellular location">
    <subcellularLocation>
        <location evidence="1">Membrane</location>
        <topology evidence="1">Multi-pass membrane protein</topology>
    </subcellularLocation>
</comment>
<evidence type="ECO:0000259" key="6">
    <source>
        <dbReference type="Pfam" id="PF07298"/>
    </source>
</evidence>
<comment type="caution">
    <text evidence="7">The sequence shown here is derived from an EMBL/GenBank/DDBJ whole genome shotgun (WGS) entry which is preliminary data.</text>
</comment>
<accession>A0ABT8DCZ5</accession>
<feature type="domain" description="NnrU" evidence="6">
    <location>
        <begin position="7"/>
        <end position="167"/>
    </location>
</feature>